<evidence type="ECO:0000256" key="1">
    <source>
        <dbReference type="SAM" id="Phobius"/>
    </source>
</evidence>
<name>A0ABX1CKL1_9ACTN</name>
<evidence type="ECO:0000313" key="2">
    <source>
        <dbReference type="EMBL" id="NJQ17134.1"/>
    </source>
</evidence>
<reference evidence="2 3" key="1">
    <citation type="submission" date="2020-03" db="EMBL/GenBank/DDBJ databases">
        <title>Draft genome of Streptomyces sp. ventii, isolated from the Axial Seamount in the Pacific Ocean, and resequencing of the two type strains Streptomyces lonarensis strain NCL 716 and Streptomyces bohaiensis strain 11A07.</title>
        <authorList>
            <person name="Loughran R.M."/>
            <person name="Pfannmuller K.M."/>
            <person name="Wasson B.J."/>
            <person name="Deadmond M.C."/>
            <person name="Paddock B.E."/>
            <person name="Koyack M.J."/>
            <person name="Gallegos D.A."/>
            <person name="Mitchell E.A."/>
            <person name="Ushijima B."/>
            <person name="Saw J.H."/>
            <person name="Mcphail K.L."/>
            <person name="Videau P."/>
        </authorList>
    </citation>
    <scope>NUCLEOTIDE SEQUENCE [LARGE SCALE GENOMIC DNA]</scope>
    <source>
        <strain evidence="2 3">11A07</strain>
    </source>
</reference>
<dbReference type="RefSeq" id="WP_168089823.1">
    <property type="nucleotide sequence ID" value="NZ_BHZH01000227.1"/>
</dbReference>
<organism evidence="2 3">
    <name type="scientific">Streptomyces bohaiensis</name>
    <dbReference type="NCBI Taxonomy" id="1431344"/>
    <lineage>
        <taxon>Bacteria</taxon>
        <taxon>Bacillati</taxon>
        <taxon>Actinomycetota</taxon>
        <taxon>Actinomycetes</taxon>
        <taxon>Kitasatosporales</taxon>
        <taxon>Streptomycetaceae</taxon>
        <taxon>Streptomyces</taxon>
    </lineage>
</organism>
<feature type="transmembrane region" description="Helical" evidence="1">
    <location>
        <begin position="70"/>
        <end position="89"/>
    </location>
</feature>
<gene>
    <name evidence="2" type="ORF">HCN52_19875</name>
</gene>
<protein>
    <submittedName>
        <fullName evidence="2">Uncharacterized protein</fullName>
    </submittedName>
</protein>
<keyword evidence="1" id="KW-0812">Transmembrane</keyword>
<dbReference type="Proteomes" id="UP000727056">
    <property type="component" value="Unassembled WGS sequence"/>
</dbReference>
<keyword evidence="1" id="KW-1133">Transmembrane helix</keyword>
<comment type="caution">
    <text evidence="2">The sequence shown here is derived from an EMBL/GenBank/DDBJ whole genome shotgun (WGS) entry which is preliminary data.</text>
</comment>
<proteinExistence type="predicted"/>
<feature type="transmembrane region" description="Helical" evidence="1">
    <location>
        <begin position="120"/>
        <end position="144"/>
    </location>
</feature>
<accession>A0ABX1CKL1</accession>
<evidence type="ECO:0000313" key="3">
    <source>
        <dbReference type="Proteomes" id="UP000727056"/>
    </source>
</evidence>
<keyword evidence="1" id="KW-0472">Membrane</keyword>
<dbReference type="EMBL" id="JAAVJC010000245">
    <property type="protein sequence ID" value="NJQ17134.1"/>
    <property type="molecule type" value="Genomic_DNA"/>
</dbReference>
<keyword evidence="3" id="KW-1185">Reference proteome</keyword>
<sequence>MSGTDVRAERSLPVAAVDCERCGAVPAVRADLRRLTAVVVLHRLTTSQQRLCRACGIQTFDHMTRRTLLLGWWSPLFPVNVLLIVLNFVSCLRYLRLAPPEGAPWGWLVRERRPGHRTAGLPYVSVAAGALCVSLVVAALAYAVHLNYVALTG</sequence>